<dbReference type="RefSeq" id="WP_271188002.1">
    <property type="nucleotide sequence ID" value="NZ_BSFE01000012.1"/>
</dbReference>
<name>A0A9W6IP70_9PROT</name>
<feature type="region of interest" description="Disordered" evidence="8">
    <location>
        <begin position="1"/>
        <end position="44"/>
    </location>
</feature>
<evidence type="ECO:0000256" key="7">
    <source>
        <dbReference type="SAM" id="Coils"/>
    </source>
</evidence>
<dbReference type="GO" id="GO:0000774">
    <property type="term" value="F:adenyl-nucleotide exchange factor activity"/>
    <property type="evidence" value="ECO:0007669"/>
    <property type="project" value="InterPro"/>
</dbReference>
<keyword evidence="10" id="KW-1185">Reference proteome</keyword>
<dbReference type="PRINTS" id="PR00773">
    <property type="entry name" value="GRPEPROTEIN"/>
</dbReference>
<feature type="coiled-coil region" evidence="7">
    <location>
        <begin position="45"/>
        <end position="83"/>
    </location>
</feature>
<evidence type="ECO:0000313" key="9">
    <source>
        <dbReference type="EMBL" id="GLK53663.1"/>
    </source>
</evidence>
<keyword evidence="3 4" id="KW-0143">Chaperone</keyword>
<dbReference type="SUPFAM" id="SSF51064">
    <property type="entry name" value="Head domain of nucleotide exchange factor GrpE"/>
    <property type="match status" value="1"/>
</dbReference>
<dbReference type="GO" id="GO:0042803">
    <property type="term" value="F:protein homodimerization activity"/>
    <property type="evidence" value="ECO:0007669"/>
    <property type="project" value="InterPro"/>
</dbReference>
<dbReference type="GO" id="GO:0051087">
    <property type="term" value="F:protein-folding chaperone binding"/>
    <property type="evidence" value="ECO:0007669"/>
    <property type="project" value="InterPro"/>
</dbReference>
<comment type="subunit">
    <text evidence="4">Homodimer.</text>
</comment>
<keyword evidence="2 4" id="KW-0346">Stress response</keyword>
<dbReference type="PANTHER" id="PTHR21237">
    <property type="entry name" value="GRPE PROTEIN"/>
    <property type="match status" value="1"/>
</dbReference>
<proteinExistence type="inferred from homology"/>
<keyword evidence="4" id="KW-0963">Cytoplasm</keyword>
<reference evidence="9" key="1">
    <citation type="journal article" date="2014" name="Int. J. Syst. Evol. Microbiol.">
        <title>Complete genome sequence of Corynebacterium casei LMG S-19264T (=DSM 44701T), isolated from a smear-ripened cheese.</title>
        <authorList>
            <consortium name="US DOE Joint Genome Institute (JGI-PGF)"/>
            <person name="Walter F."/>
            <person name="Albersmeier A."/>
            <person name="Kalinowski J."/>
            <person name="Ruckert C."/>
        </authorList>
    </citation>
    <scope>NUCLEOTIDE SEQUENCE</scope>
    <source>
        <strain evidence="9">VKM B-1513</strain>
    </source>
</reference>
<keyword evidence="7" id="KW-0175">Coiled coil</keyword>
<dbReference type="Pfam" id="PF01025">
    <property type="entry name" value="GrpE"/>
    <property type="match status" value="1"/>
</dbReference>
<dbReference type="AlphaFoldDB" id="A0A9W6IP70"/>
<dbReference type="InterPro" id="IPR013805">
    <property type="entry name" value="GrpE_CC"/>
</dbReference>
<dbReference type="InterPro" id="IPR000740">
    <property type="entry name" value="GrpE"/>
</dbReference>
<evidence type="ECO:0000256" key="3">
    <source>
        <dbReference type="ARBA" id="ARBA00023186"/>
    </source>
</evidence>
<dbReference type="Gene3D" id="3.90.20.20">
    <property type="match status" value="1"/>
</dbReference>
<dbReference type="InterPro" id="IPR009012">
    <property type="entry name" value="GrpE_head"/>
</dbReference>
<evidence type="ECO:0000256" key="5">
    <source>
        <dbReference type="RuleBase" id="RU000639"/>
    </source>
</evidence>
<dbReference type="CDD" id="cd00446">
    <property type="entry name" value="GrpE"/>
    <property type="match status" value="1"/>
</dbReference>
<dbReference type="GO" id="GO:0005737">
    <property type="term" value="C:cytoplasm"/>
    <property type="evidence" value="ECO:0007669"/>
    <property type="project" value="UniProtKB-SubCell"/>
</dbReference>
<reference evidence="9" key="2">
    <citation type="submission" date="2023-01" db="EMBL/GenBank/DDBJ databases">
        <authorList>
            <person name="Sun Q."/>
            <person name="Evtushenko L."/>
        </authorList>
    </citation>
    <scope>NUCLEOTIDE SEQUENCE</scope>
    <source>
        <strain evidence="9">VKM B-1513</strain>
    </source>
</reference>
<comment type="subcellular location">
    <subcellularLocation>
        <location evidence="4">Cytoplasm</location>
    </subcellularLocation>
</comment>
<dbReference type="GO" id="GO:0051082">
    <property type="term" value="F:unfolded protein binding"/>
    <property type="evidence" value="ECO:0007669"/>
    <property type="project" value="TreeGrafter"/>
</dbReference>
<protein>
    <recommendedName>
        <fullName evidence="4 5">Protein GrpE</fullName>
    </recommendedName>
    <alternativeName>
        <fullName evidence="4">HSP-70 cofactor</fullName>
    </alternativeName>
</protein>
<evidence type="ECO:0000256" key="6">
    <source>
        <dbReference type="RuleBase" id="RU004478"/>
    </source>
</evidence>
<feature type="region of interest" description="Disordered" evidence="8">
    <location>
        <begin position="196"/>
        <end position="215"/>
    </location>
</feature>
<gene>
    <name evidence="4 9" type="primary">grpE</name>
    <name evidence="9" type="ORF">GCM10017621_31710</name>
</gene>
<dbReference type="Gene3D" id="2.30.22.10">
    <property type="entry name" value="Head domain of nucleotide exchange factor GrpE"/>
    <property type="match status" value="1"/>
</dbReference>
<accession>A0A9W6IP70</accession>
<dbReference type="PROSITE" id="PS01071">
    <property type="entry name" value="GRPE"/>
    <property type="match status" value="1"/>
</dbReference>
<evidence type="ECO:0000256" key="4">
    <source>
        <dbReference type="HAMAP-Rule" id="MF_01151"/>
    </source>
</evidence>
<organism evidence="9 10">
    <name type="scientific">Maricaulis virginensis</name>
    <dbReference type="NCBI Taxonomy" id="144022"/>
    <lineage>
        <taxon>Bacteria</taxon>
        <taxon>Pseudomonadati</taxon>
        <taxon>Pseudomonadota</taxon>
        <taxon>Alphaproteobacteria</taxon>
        <taxon>Maricaulales</taxon>
        <taxon>Maricaulaceae</taxon>
        <taxon>Maricaulis</taxon>
    </lineage>
</organism>
<dbReference type="PANTHER" id="PTHR21237:SF23">
    <property type="entry name" value="GRPE PROTEIN HOMOLOG, MITOCHONDRIAL"/>
    <property type="match status" value="1"/>
</dbReference>
<dbReference type="GO" id="GO:0006457">
    <property type="term" value="P:protein folding"/>
    <property type="evidence" value="ECO:0007669"/>
    <property type="project" value="InterPro"/>
</dbReference>
<dbReference type="Proteomes" id="UP001143486">
    <property type="component" value="Unassembled WGS sequence"/>
</dbReference>
<evidence type="ECO:0000313" key="10">
    <source>
        <dbReference type="Proteomes" id="UP001143486"/>
    </source>
</evidence>
<dbReference type="SUPFAM" id="SSF58014">
    <property type="entry name" value="Coiled-coil domain of nucleotide exchange factor GrpE"/>
    <property type="match status" value="1"/>
</dbReference>
<feature type="compositionally biased region" description="Basic and acidic residues" evidence="8">
    <location>
        <begin position="1"/>
        <end position="11"/>
    </location>
</feature>
<dbReference type="HAMAP" id="MF_01151">
    <property type="entry name" value="GrpE"/>
    <property type="match status" value="1"/>
</dbReference>
<evidence type="ECO:0000256" key="2">
    <source>
        <dbReference type="ARBA" id="ARBA00023016"/>
    </source>
</evidence>
<comment type="function">
    <text evidence="4 5">Participates actively in the response to hyperosmotic and heat shock by preventing the aggregation of stress-denatured proteins, in association with DnaK and GrpE. It is the nucleotide exchange factor for DnaK and may function as a thermosensor. Unfolded proteins bind initially to DnaJ; upon interaction with the DnaJ-bound protein, DnaK hydrolyzes its bound ATP, resulting in the formation of a stable complex. GrpE releases ADP from DnaK; ATP binding to DnaK triggers the release of the substrate protein, thus completing the reaction cycle. Several rounds of ATP-dependent interactions between DnaJ, DnaK and GrpE are required for fully efficient folding.</text>
</comment>
<feature type="compositionally biased region" description="Gly residues" evidence="8">
    <location>
        <begin position="204"/>
        <end position="215"/>
    </location>
</feature>
<comment type="caution">
    <text evidence="9">The sequence shown here is derived from an EMBL/GenBank/DDBJ whole genome shotgun (WGS) entry which is preliminary data.</text>
</comment>
<dbReference type="NCBIfam" id="NF010739">
    <property type="entry name" value="PRK14141.1"/>
    <property type="match status" value="1"/>
</dbReference>
<dbReference type="EMBL" id="BSFE01000012">
    <property type="protein sequence ID" value="GLK53663.1"/>
    <property type="molecule type" value="Genomic_DNA"/>
</dbReference>
<sequence length="215" mass="22354">MSETENSKPEDNGQPETEDAAATPQAGAEDTAGETGADASPDDAIVKLTAELDSMRDKLLRALAEAENTRRRAERDVADARSYAVSSFAKDMLDVSDNLSRAVGAVDPATLDGAPDAVKNLVEGVAMTEKALLSKMERHGVKKVDPQPGDAFDPHRHQAVAQIPSDQPNGRIASVMQTGFVIGERTLRAAMVAVSAGNPSGDGNTSGGNGVDVTA</sequence>
<feature type="compositionally biased region" description="Low complexity" evidence="8">
    <location>
        <begin position="26"/>
        <end position="39"/>
    </location>
</feature>
<evidence type="ECO:0000256" key="1">
    <source>
        <dbReference type="ARBA" id="ARBA00009054"/>
    </source>
</evidence>
<comment type="similarity">
    <text evidence="1 4 6">Belongs to the GrpE family.</text>
</comment>
<evidence type="ECO:0000256" key="8">
    <source>
        <dbReference type="SAM" id="MobiDB-lite"/>
    </source>
</evidence>